<evidence type="ECO:0000313" key="2">
    <source>
        <dbReference type="Proteomes" id="UP000011602"/>
    </source>
</evidence>
<sequence length="408" mass="45305">MQKISPQDLGGEDVVGISDCLFLECEVEVPVYGEKAELFLISDRNEEAFREKARPEICREIGPVFGYSWELECTPNLEQYHSGGVEEEVFVIEPGETKYVRYMVPGTDFWLVVDPTDAVDTGLLDGNRSVVQMDLEPKVRLLEDSSKVAQQSVLEEFDKWFSELDSSSTDETVGSVQKFAQDVCESGSTSELSSKSVDEFSNDVQRFDQYTSFADDLMTDIDEHFPVDPPTDFSNYLSKMLNWGSTALPVIASLITVAEKSCELANADSNLPDDEMGEKVENLLMSVAGLVVQVTFLKLGVARQVKRSTIQAAETFVLGYVRQLAGLRLFAHVVNSLAVQIENGIIGTIVDFVERIVSEVSELLVDSDEGLLDLVGEDDDWDDLAFLDEDKWVCEGYGQDVVADSIEI</sequence>
<comment type="caution">
    <text evidence="1">The sequence shown here is derived from an EMBL/GenBank/DDBJ whole genome shotgun (WGS) entry which is preliminary data.</text>
</comment>
<evidence type="ECO:0000313" key="1">
    <source>
        <dbReference type="EMBL" id="ELY58349.1"/>
    </source>
</evidence>
<gene>
    <name evidence="1" type="ORF">C493_07229</name>
</gene>
<dbReference type="EMBL" id="AOHZ01000035">
    <property type="protein sequence ID" value="ELY58349.1"/>
    <property type="molecule type" value="Genomic_DNA"/>
</dbReference>
<proteinExistence type="predicted"/>
<keyword evidence="2" id="KW-1185">Reference proteome</keyword>
<organism evidence="1 2">
    <name type="scientific">Natronolimnohabitans innermongolicus JCM 12255</name>
    <dbReference type="NCBI Taxonomy" id="1227499"/>
    <lineage>
        <taxon>Archaea</taxon>
        <taxon>Methanobacteriati</taxon>
        <taxon>Methanobacteriota</taxon>
        <taxon>Stenosarchaea group</taxon>
        <taxon>Halobacteria</taxon>
        <taxon>Halobacteriales</taxon>
        <taxon>Natrialbaceae</taxon>
        <taxon>Natronolimnohabitans</taxon>
    </lineage>
</organism>
<dbReference type="Proteomes" id="UP000011602">
    <property type="component" value="Unassembled WGS sequence"/>
</dbReference>
<name>L9X9B7_9EURY</name>
<accession>L9X9B7</accession>
<reference evidence="1 2" key="1">
    <citation type="journal article" date="2014" name="PLoS Genet.">
        <title>Phylogenetically driven sequencing of extremely halophilic archaea reveals strategies for static and dynamic osmo-response.</title>
        <authorList>
            <person name="Becker E.A."/>
            <person name="Seitzer P.M."/>
            <person name="Tritt A."/>
            <person name="Larsen D."/>
            <person name="Krusor M."/>
            <person name="Yao A.I."/>
            <person name="Wu D."/>
            <person name="Madern D."/>
            <person name="Eisen J.A."/>
            <person name="Darling A.E."/>
            <person name="Facciotti M.T."/>
        </authorList>
    </citation>
    <scope>NUCLEOTIDE SEQUENCE [LARGE SCALE GENOMIC DNA]</scope>
    <source>
        <strain evidence="1 2">JCM 12255</strain>
    </source>
</reference>
<protein>
    <submittedName>
        <fullName evidence="1">Uncharacterized protein</fullName>
    </submittedName>
</protein>
<dbReference type="AlphaFoldDB" id="L9X9B7"/>